<evidence type="ECO:0000313" key="6">
    <source>
        <dbReference type="EMBL" id="SCL76722.1"/>
    </source>
</evidence>
<reference evidence="6 7" key="1">
    <citation type="submission" date="2016-08" db="EMBL/GenBank/DDBJ databases">
        <authorList>
            <person name="Seilhamer J.J."/>
        </authorList>
    </citation>
    <scope>NUCLEOTIDE SEQUENCE [LARGE SCALE GENOMIC DNA]</scope>
    <source>
        <strain evidence="6">L21-II-0</strain>
    </source>
</reference>
<keyword evidence="1" id="KW-0597">Phosphoprotein</keyword>
<keyword evidence="3" id="KW-0540">Nuclease</keyword>
<dbReference type="GO" id="GO:0004540">
    <property type="term" value="F:RNA nuclease activity"/>
    <property type="evidence" value="ECO:0007669"/>
    <property type="project" value="InterPro"/>
</dbReference>
<protein>
    <recommendedName>
        <fullName evidence="8">DUF86 domain-containing protein</fullName>
    </recommendedName>
</protein>
<dbReference type="InterPro" id="IPR037038">
    <property type="entry name" value="HepT-like_sf"/>
</dbReference>
<dbReference type="AlphaFoldDB" id="A0A1M4MPE9"/>
<gene>
    <name evidence="6" type="ORF">L21_2663</name>
</gene>
<dbReference type="InterPro" id="IPR008201">
    <property type="entry name" value="HepT-like"/>
</dbReference>
<dbReference type="GO" id="GO:0016787">
    <property type="term" value="F:hydrolase activity"/>
    <property type="evidence" value="ECO:0007669"/>
    <property type="project" value="UniProtKB-KW"/>
</dbReference>
<dbReference type="STRING" id="118126.L21_2663"/>
<comment type="similarity">
    <text evidence="5">Belongs to the HepT RNase toxin family.</text>
</comment>
<organism evidence="6 7">
    <name type="scientific">Methanoculleus chikugoensis</name>
    <dbReference type="NCBI Taxonomy" id="118126"/>
    <lineage>
        <taxon>Archaea</taxon>
        <taxon>Methanobacteriati</taxon>
        <taxon>Methanobacteriota</taxon>
        <taxon>Stenosarchaea group</taxon>
        <taxon>Methanomicrobia</taxon>
        <taxon>Methanomicrobiales</taxon>
        <taxon>Methanomicrobiaceae</taxon>
        <taxon>Methanoculleus</taxon>
    </lineage>
</organism>
<evidence type="ECO:0008006" key="8">
    <source>
        <dbReference type="Google" id="ProtNLM"/>
    </source>
</evidence>
<evidence type="ECO:0000256" key="1">
    <source>
        <dbReference type="ARBA" id="ARBA00022553"/>
    </source>
</evidence>
<sequence>MATHTQTIAERVVQKCEMLIDRVEFIDLHFSEEILTDRILRKAMYKEFQEAVEAAADICALMRRSLDSSAQDDYSNVDYLVEREIVSADLGKALKEANGLRNRLVHEYDGVNDRIAYASIARLTETLREFSGVILTWLHR</sequence>
<dbReference type="PANTHER" id="PTHR33397:SF5">
    <property type="entry name" value="RNASE YUTE-RELATED"/>
    <property type="match status" value="1"/>
</dbReference>
<dbReference type="PANTHER" id="PTHR33397">
    <property type="entry name" value="UPF0331 PROTEIN YUTE"/>
    <property type="match status" value="1"/>
</dbReference>
<accession>A0A1M4MPE9</accession>
<name>A0A1M4MPE9_9EURY</name>
<keyword evidence="2" id="KW-1277">Toxin-antitoxin system</keyword>
<dbReference type="NCBIfam" id="NF047751">
    <property type="entry name" value="HepT_toxin"/>
    <property type="match status" value="1"/>
</dbReference>
<dbReference type="EMBL" id="FMID01000065">
    <property type="protein sequence ID" value="SCL76722.1"/>
    <property type="molecule type" value="Genomic_DNA"/>
</dbReference>
<dbReference type="Proteomes" id="UP000184671">
    <property type="component" value="Unassembled WGS sequence"/>
</dbReference>
<evidence type="ECO:0000256" key="2">
    <source>
        <dbReference type="ARBA" id="ARBA00022649"/>
    </source>
</evidence>
<evidence type="ECO:0000313" key="7">
    <source>
        <dbReference type="Proteomes" id="UP000184671"/>
    </source>
</evidence>
<keyword evidence="4" id="KW-0378">Hydrolase</keyword>
<dbReference type="OrthoDB" id="105549at2157"/>
<dbReference type="Pfam" id="PF01934">
    <property type="entry name" value="HepT-like"/>
    <property type="match status" value="1"/>
</dbReference>
<dbReference type="Gene3D" id="1.20.120.580">
    <property type="entry name" value="bsu32300-like"/>
    <property type="match status" value="1"/>
</dbReference>
<evidence type="ECO:0000256" key="5">
    <source>
        <dbReference type="ARBA" id="ARBA00024207"/>
    </source>
</evidence>
<dbReference type="GO" id="GO:0110001">
    <property type="term" value="C:toxin-antitoxin complex"/>
    <property type="evidence" value="ECO:0007669"/>
    <property type="project" value="InterPro"/>
</dbReference>
<evidence type="ECO:0000256" key="3">
    <source>
        <dbReference type="ARBA" id="ARBA00022722"/>
    </source>
</evidence>
<dbReference type="InterPro" id="IPR052379">
    <property type="entry name" value="Type_VII_TA_RNase"/>
</dbReference>
<dbReference type="RefSeq" id="WP_074370912.1">
    <property type="nucleotide sequence ID" value="NZ_FMID01000065.1"/>
</dbReference>
<proteinExistence type="inferred from homology"/>
<evidence type="ECO:0000256" key="4">
    <source>
        <dbReference type="ARBA" id="ARBA00022801"/>
    </source>
</evidence>